<dbReference type="GO" id="GO:0016020">
    <property type="term" value="C:membrane"/>
    <property type="evidence" value="ECO:0007669"/>
    <property type="project" value="UniProtKB-SubCell"/>
</dbReference>
<evidence type="ECO:0000256" key="2">
    <source>
        <dbReference type="ARBA" id="ARBA00022448"/>
    </source>
</evidence>
<dbReference type="PANTHER" id="PTHR36838">
    <property type="entry name" value="AUXIN EFFLUX CARRIER FAMILY PROTEIN"/>
    <property type="match status" value="1"/>
</dbReference>
<feature type="transmembrane region" description="Helical" evidence="7">
    <location>
        <begin position="96"/>
        <end position="119"/>
    </location>
</feature>
<evidence type="ECO:0008006" key="10">
    <source>
        <dbReference type="Google" id="ProtNLM"/>
    </source>
</evidence>
<dbReference type="STRING" id="441119.SAMN04488047_101465"/>
<feature type="transmembrane region" description="Helical" evidence="7">
    <location>
        <begin position="159"/>
        <end position="187"/>
    </location>
</feature>
<keyword evidence="9" id="KW-1185">Reference proteome</keyword>
<feature type="transmembrane region" description="Helical" evidence="7">
    <location>
        <begin position="65"/>
        <end position="84"/>
    </location>
</feature>
<dbReference type="AlphaFoldDB" id="A0A1I5L617"/>
<evidence type="ECO:0000256" key="7">
    <source>
        <dbReference type="SAM" id="Phobius"/>
    </source>
</evidence>
<comment type="subcellular location">
    <subcellularLocation>
        <location evidence="1">Membrane</location>
        <topology evidence="1">Multi-pass membrane protein</topology>
    </subcellularLocation>
</comment>
<dbReference type="InterPro" id="IPR004776">
    <property type="entry name" value="Mem_transp_PIN-like"/>
</dbReference>
<evidence type="ECO:0000256" key="6">
    <source>
        <dbReference type="ARBA" id="ARBA00023136"/>
    </source>
</evidence>
<keyword evidence="3" id="KW-1003">Cell membrane</keyword>
<feature type="transmembrane region" description="Helical" evidence="7">
    <location>
        <begin position="199"/>
        <end position="219"/>
    </location>
</feature>
<dbReference type="EMBL" id="FOXA01000001">
    <property type="protein sequence ID" value="SFO92306.1"/>
    <property type="molecule type" value="Genomic_DNA"/>
</dbReference>
<feature type="transmembrane region" description="Helical" evidence="7">
    <location>
        <begin position="293"/>
        <end position="313"/>
    </location>
</feature>
<feature type="transmembrane region" description="Helical" evidence="7">
    <location>
        <begin position="262"/>
        <end position="281"/>
    </location>
</feature>
<organism evidence="8 9">
    <name type="scientific">Tranquillimonas alkanivorans</name>
    <dbReference type="NCBI Taxonomy" id="441119"/>
    <lineage>
        <taxon>Bacteria</taxon>
        <taxon>Pseudomonadati</taxon>
        <taxon>Pseudomonadota</taxon>
        <taxon>Alphaproteobacteria</taxon>
        <taxon>Rhodobacterales</taxon>
        <taxon>Roseobacteraceae</taxon>
        <taxon>Tranquillimonas</taxon>
    </lineage>
</organism>
<dbReference type="RefSeq" id="WP_093417098.1">
    <property type="nucleotide sequence ID" value="NZ_FOXA01000001.1"/>
</dbReference>
<evidence type="ECO:0000256" key="3">
    <source>
        <dbReference type="ARBA" id="ARBA00022475"/>
    </source>
</evidence>
<evidence type="ECO:0000256" key="5">
    <source>
        <dbReference type="ARBA" id="ARBA00022989"/>
    </source>
</evidence>
<feature type="transmembrane region" description="Helical" evidence="7">
    <location>
        <begin position="226"/>
        <end position="250"/>
    </location>
</feature>
<evidence type="ECO:0000256" key="1">
    <source>
        <dbReference type="ARBA" id="ARBA00004141"/>
    </source>
</evidence>
<keyword evidence="2" id="KW-0813">Transport</keyword>
<dbReference type="Proteomes" id="UP000199356">
    <property type="component" value="Unassembled WGS sequence"/>
</dbReference>
<sequence length="314" mass="32289">MYDILSITFPIFAAVAIGYATVARGLFSGDELQVLGRYVVNIALPALLFGAVAERDLGEVLNPSYLTVYAVGAFAAIAVTVLALRLQGTGPARRAIAAMGVSCPNSGYVGYPVLLLAFPDLAAPALAMNVIVENFLMIPFCLVLLDLSREREDRTLARVVGGILLGVVRRPFVIGLFVGLAVSLSGLPVPAPVGRLADILAASASALALFVIGGSLVGLPMRGNWALAVQIAAGKLMAHPALTALALLALPLVGLPLLPEPLAAVAILSAAMPMLGIYAIFAQPYGHEGVASMALLVTTAGAFVTLTVLLALLA</sequence>
<feature type="transmembrane region" description="Helical" evidence="7">
    <location>
        <begin position="125"/>
        <end position="147"/>
    </location>
</feature>
<protein>
    <recommendedName>
        <fullName evidence="10">Permease</fullName>
    </recommendedName>
</protein>
<dbReference type="GO" id="GO:0055085">
    <property type="term" value="P:transmembrane transport"/>
    <property type="evidence" value="ECO:0007669"/>
    <property type="project" value="InterPro"/>
</dbReference>
<accession>A0A1I5L617</accession>
<feature type="transmembrane region" description="Helical" evidence="7">
    <location>
        <begin position="34"/>
        <end position="53"/>
    </location>
</feature>
<gene>
    <name evidence="8" type="ORF">SAMN04488047_101465</name>
</gene>
<dbReference type="PANTHER" id="PTHR36838:SF3">
    <property type="entry name" value="TRANSPORTER AUXIN EFFLUX CARRIER EC FAMILY"/>
    <property type="match status" value="1"/>
</dbReference>
<proteinExistence type="predicted"/>
<evidence type="ECO:0000313" key="9">
    <source>
        <dbReference type="Proteomes" id="UP000199356"/>
    </source>
</evidence>
<dbReference type="Pfam" id="PF03547">
    <property type="entry name" value="Mem_trans"/>
    <property type="match status" value="1"/>
</dbReference>
<keyword evidence="5 7" id="KW-1133">Transmembrane helix</keyword>
<keyword evidence="6 7" id="KW-0472">Membrane</keyword>
<feature type="transmembrane region" description="Helical" evidence="7">
    <location>
        <begin position="6"/>
        <end position="27"/>
    </location>
</feature>
<name>A0A1I5L617_9RHOB</name>
<reference evidence="8 9" key="1">
    <citation type="submission" date="2016-10" db="EMBL/GenBank/DDBJ databases">
        <authorList>
            <person name="de Groot N.N."/>
        </authorList>
    </citation>
    <scope>NUCLEOTIDE SEQUENCE [LARGE SCALE GENOMIC DNA]</scope>
    <source>
        <strain evidence="8 9">DSM 19547</strain>
    </source>
</reference>
<keyword evidence="4 7" id="KW-0812">Transmembrane</keyword>
<dbReference type="OrthoDB" id="9810457at2"/>
<evidence type="ECO:0000256" key="4">
    <source>
        <dbReference type="ARBA" id="ARBA00022692"/>
    </source>
</evidence>
<evidence type="ECO:0000313" key="8">
    <source>
        <dbReference type="EMBL" id="SFO92306.1"/>
    </source>
</evidence>